<organism evidence="1 2">
    <name type="scientific">Thalictrum thalictroides</name>
    <name type="common">Rue-anemone</name>
    <name type="synonym">Anemone thalictroides</name>
    <dbReference type="NCBI Taxonomy" id="46969"/>
    <lineage>
        <taxon>Eukaryota</taxon>
        <taxon>Viridiplantae</taxon>
        <taxon>Streptophyta</taxon>
        <taxon>Embryophyta</taxon>
        <taxon>Tracheophyta</taxon>
        <taxon>Spermatophyta</taxon>
        <taxon>Magnoliopsida</taxon>
        <taxon>Ranunculales</taxon>
        <taxon>Ranunculaceae</taxon>
        <taxon>Thalictroideae</taxon>
        <taxon>Thalictrum</taxon>
    </lineage>
</organism>
<dbReference type="InterPro" id="IPR032675">
    <property type="entry name" value="LRR_dom_sf"/>
</dbReference>
<accession>A0A7J6WV90</accession>
<evidence type="ECO:0000313" key="2">
    <source>
        <dbReference type="Proteomes" id="UP000554482"/>
    </source>
</evidence>
<dbReference type="InterPro" id="IPR050232">
    <property type="entry name" value="FBL13/AtMIF1-like"/>
</dbReference>
<dbReference type="PANTHER" id="PTHR31900">
    <property type="entry name" value="F-BOX/RNI SUPERFAMILY PROTEIN-RELATED"/>
    <property type="match status" value="1"/>
</dbReference>
<evidence type="ECO:0000313" key="1">
    <source>
        <dbReference type="EMBL" id="KAF5200405.1"/>
    </source>
</evidence>
<gene>
    <name evidence="1" type="ORF">FRX31_010007</name>
</gene>
<dbReference type="Proteomes" id="UP000554482">
    <property type="component" value="Unassembled WGS sequence"/>
</dbReference>
<dbReference type="AlphaFoldDB" id="A0A7J6WV90"/>
<comment type="caution">
    <text evidence="1">The sequence shown here is derived from an EMBL/GenBank/DDBJ whole genome shotgun (WGS) entry which is preliminary data.</text>
</comment>
<reference evidence="1 2" key="1">
    <citation type="submission" date="2020-06" db="EMBL/GenBank/DDBJ databases">
        <title>Transcriptomic and genomic resources for Thalictrum thalictroides and T. hernandezii: Facilitating candidate gene discovery in an emerging model plant lineage.</title>
        <authorList>
            <person name="Arias T."/>
            <person name="Riano-Pachon D.M."/>
            <person name="Di Stilio V.S."/>
        </authorList>
    </citation>
    <scope>NUCLEOTIDE SEQUENCE [LARGE SCALE GENOMIC DNA]</scope>
    <source>
        <strain evidence="2">cv. WT478/WT964</strain>
        <tissue evidence="1">Leaves</tissue>
    </source>
</reference>
<dbReference type="PANTHER" id="PTHR31900:SF30">
    <property type="entry name" value="SUPERFAMILY PROTEIN, PUTATIVE-RELATED"/>
    <property type="match status" value="1"/>
</dbReference>
<protein>
    <submittedName>
        <fullName evidence="1">Uncharacterized protein</fullName>
    </submittedName>
</protein>
<proteinExistence type="predicted"/>
<dbReference type="SUPFAM" id="SSF52047">
    <property type="entry name" value="RNI-like"/>
    <property type="match status" value="1"/>
</dbReference>
<name>A0A7J6WV90_THATH</name>
<sequence length="122" mass="14179">MCQSPKVLKLEFGWSYVSLRLPEFISLPVLKTVHFKSVRFSGESRTSKFFSTCVVLESLAIIYSDFSFPLLENLILSCPKLKHLVIENDINGENWYNKCYCKVKVFAPYLESLRCKDHFGRD</sequence>
<keyword evidence="2" id="KW-1185">Reference proteome</keyword>
<dbReference type="EMBL" id="JABWDY010010781">
    <property type="protein sequence ID" value="KAF5200405.1"/>
    <property type="molecule type" value="Genomic_DNA"/>
</dbReference>
<dbReference type="OrthoDB" id="612216at2759"/>
<dbReference type="Gene3D" id="3.80.10.10">
    <property type="entry name" value="Ribonuclease Inhibitor"/>
    <property type="match status" value="1"/>
</dbReference>